<dbReference type="RefSeq" id="WP_172243889.1">
    <property type="nucleotide sequence ID" value="NZ_JABFDP010000057.1"/>
</dbReference>
<protein>
    <recommendedName>
        <fullName evidence="4">DUF1376 domain-containing protein</fullName>
    </recommendedName>
</protein>
<reference evidence="3" key="1">
    <citation type="journal article" date="2021" name="ISME J.">
        <title>Evolutionary origin and ecological implication of a unique nif island in free-living Bradyrhizobium lineages.</title>
        <authorList>
            <person name="Tao J."/>
        </authorList>
    </citation>
    <scope>NUCLEOTIDE SEQUENCE [LARGE SCALE GENOMIC DNA]</scope>
    <source>
        <strain evidence="3">SZCCT0094</strain>
    </source>
</reference>
<dbReference type="Proteomes" id="UP001314635">
    <property type="component" value="Unassembled WGS sequence"/>
</dbReference>
<keyword evidence="3" id="KW-1185">Reference proteome</keyword>
<evidence type="ECO:0000313" key="2">
    <source>
        <dbReference type="EMBL" id="MBR1141488.1"/>
    </source>
</evidence>
<evidence type="ECO:0008006" key="4">
    <source>
        <dbReference type="Google" id="ProtNLM"/>
    </source>
</evidence>
<sequence>MLSNKELEAGLKAMTEDFHLPNGGRKRLSRLVASHLWWFDAAERRGMSWHDMVGMLTAAGVNGKGGLPLSVGTLSSTVWRARTEKEPVVDNQRREQSFGSEAIQSRAKSPGKATRRPAAPLRQKRRAAPPQDVIDAPTDRRTSRSSPRLTDGDRAERANKDVLAFMDRARKVRRRSEV</sequence>
<feature type="compositionally biased region" description="Basic and acidic residues" evidence="1">
    <location>
        <begin position="83"/>
        <end position="96"/>
    </location>
</feature>
<comment type="caution">
    <text evidence="2">The sequence shown here is derived from an EMBL/GenBank/DDBJ whole genome shotgun (WGS) entry which is preliminary data.</text>
</comment>
<proteinExistence type="predicted"/>
<accession>A0ABS5GJP6</accession>
<evidence type="ECO:0000313" key="3">
    <source>
        <dbReference type="Proteomes" id="UP001314635"/>
    </source>
</evidence>
<organism evidence="2 3">
    <name type="scientific">Bradyrhizobium denitrificans</name>
    <dbReference type="NCBI Taxonomy" id="2734912"/>
    <lineage>
        <taxon>Bacteria</taxon>
        <taxon>Pseudomonadati</taxon>
        <taxon>Pseudomonadota</taxon>
        <taxon>Alphaproteobacteria</taxon>
        <taxon>Hyphomicrobiales</taxon>
        <taxon>Nitrobacteraceae</taxon>
        <taxon>Bradyrhizobium</taxon>
    </lineage>
</organism>
<evidence type="ECO:0000256" key="1">
    <source>
        <dbReference type="SAM" id="MobiDB-lite"/>
    </source>
</evidence>
<feature type="compositionally biased region" description="Basic and acidic residues" evidence="1">
    <location>
        <begin position="150"/>
        <end position="160"/>
    </location>
</feature>
<name>A0ABS5GJP6_9BRAD</name>
<feature type="region of interest" description="Disordered" evidence="1">
    <location>
        <begin position="83"/>
        <end position="162"/>
    </location>
</feature>
<dbReference type="EMBL" id="JAFCLK010000069">
    <property type="protein sequence ID" value="MBR1141488.1"/>
    <property type="molecule type" value="Genomic_DNA"/>
</dbReference>
<feature type="compositionally biased region" description="Polar residues" evidence="1">
    <location>
        <begin position="97"/>
        <end position="107"/>
    </location>
</feature>
<gene>
    <name evidence="2" type="ORF">JQ619_37655</name>
</gene>